<dbReference type="EMBL" id="JAOWKY010000001">
    <property type="protein sequence ID" value="MCV2868447.1"/>
    <property type="molecule type" value="Genomic_DNA"/>
</dbReference>
<evidence type="ECO:0000313" key="2">
    <source>
        <dbReference type="Proteomes" id="UP001652542"/>
    </source>
</evidence>
<gene>
    <name evidence="1" type="ORF">OEW28_07375</name>
</gene>
<comment type="caution">
    <text evidence="1">The sequence shown here is derived from an EMBL/GenBank/DDBJ whole genome shotgun (WGS) entry which is preliminary data.</text>
</comment>
<keyword evidence="2" id="KW-1185">Reference proteome</keyword>
<proteinExistence type="predicted"/>
<sequence length="52" mass="6358">MSKTPQFPTYGQGFSHMETRETFRDFIAWWNERSHFPFDAMEEKRQDWPMAA</sequence>
<organism evidence="1 2">
    <name type="scientific">Albidovulum marisflavi</name>
    <dbReference type="NCBI Taxonomy" id="2984159"/>
    <lineage>
        <taxon>Bacteria</taxon>
        <taxon>Pseudomonadati</taxon>
        <taxon>Pseudomonadota</taxon>
        <taxon>Alphaproteobacteria</taxon>
        <taxon>Rhodobacterales</taxon>
        <taxon>Paracoccaceae</taxon>
        <taxon>Albidovulum</taxon>
    </lineage>
</organism>
<dbReference type="Proteomes" id="UP001652542">
    <property type="component" value="Unassembled WGS sequence"/>
</dbReference>
<accession>A0ABT2ZBP9</accession>
<protein>
    <submittedName>
        <fullName evidence="1">Uncharacterized protein</fullName>
    </submittedName>
</protein>
<reference evidence="1 2" key="1">
    <citation type="submission" date="2022-10" db="EMBL/GenBank/DDBJ databases">
        <title>Defluviimonas sp. nov., isolated from ocean surface water.</title>
        <authorList>
            <person name="He W."/>
            <person name="Wang L."/>
            <person name="Zhang D.-F."/>
        </authorList>
    </citation>
    <scope>NUCLEOTIDE SEQUENCE [LARGE SCALE GENOMIC DNA]</scope>
    <source>
        <strain evidence="1 2">WL0002</strain>
    </source>
</reference>
<name>A0ABT2ZBP9_9RHOB</name>
<dbReference type="RefSeq" id="WP_263734058.1">
    <property type="nucleotide sequence ID" value="NZ_JAOWKY010000001.1"/>
</dbReference>
<evidence type="ECO:0000313" key="1">
    <source>
        <dbReference type="EMBL" id="MCV2868447.1"/>
    </source>
</evidence>